<comment type="caution">
    <text evidence="1">The sequence shown here is derived from an EMBL/GenBank/DDBJ whole genome shotgun (WGS) entry which is preliminary data.</text>
</comment>
<proteinExistence type="predicted"/>
<reference evidence="1 2" key="1">
    <citation type="submission" date="2020-01" db="EMBL/GenBank/DDBJ databases">
        <title>Insect and environment-associated Actinomycetes.</title>
        <authorList>
            <person name="Currrie C."/>
            <person name="Chevrette M."/>
            <person name="Carlson C."/>
            <person name="Stubbendieck R."/>
            <person name="Wendt-Pienkowski E."/>
        </authorList>
    </citation>
    <scope>NUCLEOTIDE SEQUENCE [LARGE SCALE GENOMIC DNA]</scope>
    <source>
        <strain evidence="1 2">SID11342</strain>
    </source>
</reference>
<sequence>MSLTYTQLRDVNLEKLSTAVDAWANLPKLVHGAGQTFKNEVAKGLRESDWEGEAAQAAFTSLNGISFQIDNAENEAGSVHKLLNSALDAFRSARGELQNMANGVEGHEHLSLDPHTGAVFVDPAKVGPDDLADLTRAYEITLTSYKDRTRQALADADEADSTLRWALRDMSHGYDIGFLPTAPASLAEARRMREDQGKKSGEDISLKELSDKEIQTRIDQASEGKFGNSTLKPVAEFLSYRAWMNSADGIQKRDWESAKANFVGGTPAYAAGQGSWLLETSGGGGLHRKPTLLNKAGVFGGKVFGFPAAVVATGLDFYYTPGMHASERPDAKIMAPKDPGRVHWK</sequence>
<accession>A0A6N9U784</accession>
<dbReference type="Proteomes" id="UP000471293">
    <property type="component" value="Unassembled WGS sequence"/>
</dbReference>
<name>A0A6N9U784_STRHA</name>
<dbReference type="EMBL" id="JAAGLQ010000513">
    <property type="protein sequence ID" value="NEA18432.1"/>
    <property type="molecule type" value="Genomic_DNA"/>
</dbReference>
<evidence type="ECO:0000313" key="1">
    <source>
        <dbReference type="EMBL" id="NEA18432.1"/>
    </source>
</evidence>
<dbReference type="AlphaFoldDB" id="A0A6N9U784"/>
<dbReference type="Gene3D" id="1.10.287.1060">
    <property type="entry name" value="ESAT-6-like"/>
    <property type="match status" value="1"/>
</dbReference>
<protein>
    <submittedName>
        <fullName evidence="1">Uncharacterized protein</fullName>
    </submittedName>
</protein>
<organism evidence="1 2">
    <name type="scientific">Streptomyces halstedii</name>
    <dbReference type="NCBI Taxonomy" id="1944"/>
    <lineage>
        <taxon>Bacteria</taxon>
        <taxon>Bacillati</taxon>
        <taxon>Actinomycetota</taxon>
        <taxon>Actinomycetes</taxon>
        <taxon>Kitasatosporales</taxon>
        <taxon>Streptomycetaceae</taxon>
        <taxon>Streptomyces</taxon>
    </lineage>
</organism>
<dbReference type="RefSeq" id="WP_146060118.1">
    <property type="nucleotide sequence ID" value="NZ_JAAGLQ010000513.1"/>
</dbReference>
<evidence type="ECO:0000313" key="2">
    <source>
        <dbReference type="Proteomes" id="UP000471293"/>
    </source>
</evidence>
<gene>
    <name evidence="1" type="ORF">G3I29_23565</name>
</gene>